<keyword evidence="5 10" id="KW-1133">Transmembrane helix</keyword>
<evidence type="ECO:0000256" key="2">
    <source>
        <dbReference type="ARBA" id="ARBA00009904"/>
    </source>
</evidence>
<comment type="similarity">
    <text evidence="2 10">Belongs to the V-ATPase 116 kDa subunit family.</text>
</comment>
<keyword evidence="14" id="KW-1185">Reference proteome</keyword>
<protein>
    <recommendedName>
        <fullName evidence="9 10">A-type ATP synthase subunit I</fullName>
    </recommendedName>
</protein>
<evidence type="ECO:0000256" key="3">
    <source>
        <dbReference type="ARBA" id="ARBA00022448"/>
    </source>
</evidence>
<keyword evidence="11" id="KW-0175">Coiled coil</keyword>
<feature type="coiled-coil region" evidence="11">
    <location>
        <begin position="218"/>
        <end position="245"/>
    </location>
</feature>
<name>A0A3A6PYG4_9EURY</name>
<feature type="transmembrane region" description="Helical" evidence="10">
    <location>
        <begin position="668"/>
        <end position="689"/>
    </location>
</feature>
<gene>
    <name evidence="13" type="ORF">DP106_10015</name>
</gene>
<proteinExistence type="inferred from homology"/>
<evidence type="ECO:0000313" key="13">
    <source>
        <dbReference type="EMBL" id="RJX49055.1"/>
    </source>
</evidence>
<feature type="coiled-coil region" evidence="11">
    <location>
        <begin position="85"/>
        <end position="122"/>
    </location>
</feature>
<evidence type="ECO:0000256" key="1">
    <source>
        <dbReference type="ARBA" id="ARBA00004141"/>
    </source>
</evidence>
<dbReference type="AlphaFoldDB" id="A0A3A6PYG4"/>
<evidence type="ECO:0000256" key="11">
    <source>
        <dbReference type="SAM" id="Coils"/>
    </source>
</evidence>
<feature type="region of interest" description="Disordered" evidence="12">
    <location>
        <begin position="316"/>
        <end position="345"/>
    </location>
</feature>
<comment type="function">
    <text evidence="8">Component of the A-type ATP synthase that produces ATP from ADP in the presence of a proton gradient across the membrane.</text>
</comment>
<comment type="subcellular location">
    <subcellularLocation>
        <location evidence="1">Membrane</location>
        <topology evidence="1">Multi-pass membrane protein</topology>
    </subcellularLocation>
</comment>
<feature type="transmembrane region" description="Helical" evidence="10">
    <location>
        <begin position="610"/>
        <end position="633"/>
    </location>
</feature>
<evidence type="ECO:0000256" key="10">
    <source>
        <dbReference type="RuleBase" id="RU361189"/>
    </source>
</evidence>
<dbReference type="EMBL" id="QMDW01000013">
    <property type="protein sequence ID" value="RJX49055.1"/>
    <property type="molecule type" value="Genomic_DNA"/>
</dbReference>
<feature type="compositionally biased region" description="Low complexity" evidence="12">
    <location>
        <begin position="326"/>
        <end position="338"/>
    </location>
</feature>
<keyword evidence="7 10" id="KW-0472">Membrane</keyword>
<dbReference type="InterPro" id="IPR002490">
    <property type="entry name" value="V-ATPase_116kDa_su"/>
</dbReference>
<feature type="compositionally biased region" description="Basic and acidic residues" evidence="12">
    <location>
        <begin position="316"/>
        <end position="325"/>
    </location>
</feature>
<dbReference type="Pfam" id="PF01496">
    <property type="entry name" value="V_ATPase_I"/>
    <property type="match status" value="1"/>
</dbReference>
<dbReference type="GO" id="GO:0016471">
    <property type="term" value="C:vacuolar proton-transporting V-type ATPase complex"/>
    <property type="evidence" value="ECO:0007669"/>
    <property type="project" value="TreeGrafter"/>
</dbReference>
<dbReference type="GO" id="GO:0007035">
    <property type="term" value="P:vacuolar acidification"/>
    <property type="evidence" value="ECO:0007669"/>
    <property type="project" value="TreeGrafter"/>
</dbReference>
<accession>A0A3A6PYG4</accession>
<evidence type="ECO:0000313" key="14">
    <source>
        <dbReference type="Proteomes" id="UP000281564"/>
    </source>
</evidence>
<feature type="transmembrane region" description="Helical" evidence="10">
    <location>
        <begin position="481"/>
        <end position="503"/>
    </location>
</feature>
<dbReference type="Gene3D" id="3.30.70.2170">
    <property type="match status" value="1"/>
</dbReference>
<evidence type="ECO:0000256" key="7">
    <source>
        <dbReference type="ARBA" id="ARBA00023136"/>
    </source>
</evidence>
<evidence type="ECO:0000256" key="9">
    <source>
        <dbReference type="ARBA" id="ARBA00068671"/>
    </source>
</evidence>
<evidence type="ECO:0000256" key="6">
    <source>
        <dbReference type="ARBA" id="ARBA00023065"/>
    </source>
</evidence>
<keyword evidence="4 10" id="KW-0812">Transmembrane</keyword>
<dbReference type="Gene3D" id="1.20.1460.20">
    <property type="match status" value="1"/>
</dbReference>
<feature type="transmembrane region" description="Helical" evidence="10">
    <location>
        <begin position="424"/>
        <end position="446"/>
    </location>
</feature>
<evidence type="ECO:0000256" key="12">
    <source>
        <dbReference type="SAM" id="MobiDB-lite"/>
    </source>
</evidence>
<dbReference type="Gene3D" id="3.30.70.2750">
    <property type="match status" value="1"/>
</dbReference>
<feature type="transmembrane region" description="Helical" evidence="10">
    <location>
        <begin position="523"/>
        <end position="540"/>
    </location>
</feature>
<keyword evidence="3 10" id="KW-0813">Transport</keyword>
<organism evidence="13 14">
    <name type="scientific">Halonotius pteroides</name>
    <dbReference type="NCBI Taxonomy" id="268735"/>
    <lineage>
        <taxon>Archaea</taxon>
        <taxon>Methanobacteriati</taxon>
        <taxon>Methanobacteriota</taxon>
        <taxon>Stenosarchaea group</taxon>
        <taxon>Halobacteria</taxon>
        <taxon>Halobacteriales</taxon>
        <taxon>Haloferacaceae</taxon>
        <taxon>Halonotius</taxon>
    </lineage>
</organism>
<evidence type="ECO:0000256" key="8">
    <source>
        <dbReference type="ARBA" id="ARBA00059506"/>
    </source>
</evidence>
<dbReference type="Proteomes" id="UP000281564">
    <property type="component" value="Unassembled WGS sequence"/>
</dbReference>
<dbReference type="GO" id="GO:0033179">
    <property type="term" value="C:proton-transporting V-type ATPase, V0 domain"/>
    <property type="evidence" value="ECO:0007669"/>
    <property type="project" value="InterPro"/>
</dbReference>
<evidence type="ECO:0000256" key="5">
    <source>
        <dbReference type="ARBA" id="ARBA00022989"/>
    </source>
</evidence>
<sequence>MLRPERMSKVSVTGSKRVIDDVIETVHSLNLLDLSDYDGSWEGFEGGRSLESAAETNEQLVTVRALESTLGIEDSDAGQTRIVDREELTAELPALRERINDLDDQRSELETQMREIDEEIDAVEPFAQLGLDLDLLGGYDSLAVLVGQGDRDAIAAALNDEAAINRFEIFSGGDTQAIFAQPADDHEATSELIADAIVGVEFTTLSVPDADDSPEQYVADLEGQRETVAAELGEVEAELETVKAESAGFLLAAEEYLTIEAQKKEAPLSFATTTNAFVAEGWIPTARYDELEAALDSEVDGPVDVDEIERAQFKSNGETHVEQHGGADAAETATDGGEVVADGSGTVTMADDGPPVVQGNTSAAKPFQVLIDAFSRPKYSEFDPTVLVFLTFPVMFGFMIGDVGYGVLYMLIGYVLYTRFDASGLQSMGGVAMWAGGFTALFGVLYDEVFGLHPFAEPMPEYLGLGFLTLHKGLKPYYAEWALAWFFVSILVGVVHLNMGYLLSFIEDVNLHGLKDAVFESGSWLLMLNGVWAFVLSDLFRAQKPDFLFTVFNEGSDAAVALGFNGFSETVGLIGGAAFLVGAVLLGLGEPMEIPEVLNPLVNALSYTRLAAVLLAKAGTAFAVNLIVFGAYFNGGNFHFIFTGSELSQLQAEGAEIMFAGLTTGGTTGLIVGALVLLVGHAVVLALGVTSAGLQAVRLEYVEFFGKFYEGGGRQYIPFGYDRTHTTTDKNSS</sequence>
<feature type="transmembrane region" description="Helical" evidence="10">
    <location>
        <begin position="386"/>
        <end position="412"/>
    </location>
</feature>
<dbReference type="GO" id="GO:0046961">
    <property type="term" value="F:proton-transporting ATPase activity, rotational mechanism"/>
    <property type="evidence" value="ECO:0007669"/>
    <property type="project" value="InterPro"/>
</dbReference>
<keyword evidence="6 10" id="KW-0406">Ion transport</keyword>
<dbReference type="PANTHER" id="PTHR11629">
    <property type="entry name" value="VACUOLAR PROTON ATPASES"/>
    <property type="match status" value="1"/>
</dbReference>
<comment type="caution">
    <text evidence="13">The sequence shown here is derived from an EMBL/GenBank/DDBJ whole genome shotgun (WGS) entry which is preliminary data.</text>
</comment>
<dbReference type="OrthoDB" id="85892at2157"/>
<reference evidence="13 14" key="1">
    <citation type="submission" date="2018-06" db="EMBL/GenBank/DDBJ databases">
        <title>Halonotius sp. F13-13 a new haloarchaeeon isolated from a solar saltern from Isla Cristina, Huelva, Spain.</title>
        <authorList>
            <person name="Duran-Viseras A."/>
            <person name="Sanchez-Porro C."/>
            <person name="Ventosa A."/>
        </authorList>
    </citation>
    <scope>NUCLEOTIDE SEQUENCE [LARGE SCALE GENOMIC DNA]</scope>
    <source>
        <strain evidence="13 14">CECT 7525</strain>
    </source>
</reference>
<evidence type="ECO:0000256" key="4">
    <source>
        <dbReference type="ARBA" id="ARBA00022692"/>
    </source>
</evidence>
<feature type="transmembrane region" description="Helical" evidence="10">
    <location>
        <begin position="570"/>
        <end position="589"/>
    </location>
</feature>
<dbReference type="RefSeq" id="WP_120085059.1">
    <property type="nucleotide sequence ID" value="NZ_QMDW01000013.1"/>
</dbReference>
<dbReference type="GO" id="GO:0051117">
    <property type="term" value="F:ATPase binding"/>
    <property type="evidence" value="ECO:0007669"/>
    <property type="project" value="TreeGrafter"/>
</dbReference>
<dbReference type="PANTHER" id="PTHR11629:SF63">
    <property type="entry name" value="V-TYPE PROTON ATPASE SUBUNIT A"/>
    <property type="match status" value="1"/>
</dbReference>